<evidence type="ECO:0000256" key="1">
    <source>
        <dbReference type="SAM" id="Phobius"/>
    </source>
</evidence>
<dbReference type="EMBL" id="QZFR01000008">
    <property type="protein sequence ID" value="RXV75206.1"/>
    <property type="molecule type" value="Genomic_DNA"/>
</dbReference>
<dbReference type="Proteomes" id="UP000250143">
    <property type="component" value="Chromosome"/>
</dbReference>
<accession>A0A2Z4W2F1</accession>
<sequence length="61" mass="7253">MDDKLNIIYNVIGYIICDIFLFWYLPTDTWYNIMINIVIMILVMFGVWGLLTILGNKTFRS</sequence>
<protein>
    <submittedName>
        <fullName evidence="6">Uncharacterized protein</fullName>
    </submittedName>
</protein>
<evidence type="ECO:0000313" key="7">
    <source>
        <dbReference type="Proteomes" id="UP000250143"/>
    </source>
</evidence>
<dbReference type="EMBL" id="SRYK01000005">
    <property type="protein sequence ID" value="TGY56782.1"/>
    <property type="molecule type" value="Genomic_DNA"/>
</dbReference>
<evidence type="ECO:0000313" key="3">
    <source>
        <dbReference type="EMBL" id="AWZ41560.1"/>
    </source>
</evidence>
<evidence type="ECO:0000313" key="9">
    <source>
        <dbReference type="Proteomes" id="UP000289316"/>
    </source>
</evidence>
<evidence type="ECO:0000313" key="10">
    <source>
        <dbReference type="Proteomes" id="UP000306855"/>
    </source>
</evidence>
<evidence type="ECO:0000313" key="8">
    <source>
        <dbReference type="Proteomes" id="UP000250153"/>
    </source>
</evidence>
<dbReference type="Proteomes" id="UP000250153">
    <property type="component" value="Chromosome"/>
</dbReference>
<evidence type="ECO:0000313" key="6">
    <source>
        <dbReference type="EMBL" id="TGY56782.1"/>
    </source>
</evidence>
<dbReference type="KEGG" id="lmur:CPS94_05800"/>
<dbReference type="AlphaFoldDB" id="A0A2Z4W2F1"/>
<reference evidence="4 11" key="3">
    <citation type="journal article" date="2019" name="Nat. Med.">
        <title>Preventing dysbiosis of the neonatal mouse intestinal microbiome protects against late-onset sepsis.</title>
        <authorList>
            <person name="Singer J.R."/>
            <person name="Blosser E.G."/>
            <person name="Zindl C.L."/>
            <person name="Silberger D.J."/>
            <person name="Conlan S."/>
            <person name="Laufer V.A."/>
            <person name="DiToro D."/>
            <person name="Deming C."/>
            <person name="Kumar R."/>
            <person name="Morrow C.D."/>
            <person name="Segre J.A."/>
            <person name="Gray M.J."/>
            <person name="Randolph D.A."/>
            <person name="Weaver C.T."/>
        </authorList>
    </citation>
    <scope>NUCLEOTIDE SEQUENCE [LARGE SCALE GENOMIC DNA]</scope>
    <source>
        <strain evidence="4 11">V10</strain>
    </source>
</reference>
<dbReference type="EMBL" id="CP023565">
    <property type="protein sequence ID" value="AWZ38491.1"/>
    <property type="molecule type" value="Genomic_DNA"/>
</dbReference>
<keyword evidence="1" id="KW-0812">Transmembrane</keyword>
<keyword evidence="1" id="KW-0472">Membrane</keyword>
<evidence type="ECO:0000313" key="4">
    <source>
        <dbReference type="EMBL" id="QIA89824.1"/>
    </source>
</evidence>
<dbReference type="Proteomes" id="UP000289316">
    <property type="component" value="Unassembled WGS sequence"/>
</dbReference>
<gene>
    <name evidence="3" type="ORF">CPQ89_05655</name>
    <name evidence="2" type="ORF">CPS94_05800</name>
    <name evidence="5" type="ORF">D6C19_02225</name>
    <name evidence="6" type="ORF">E5340_01995</name>
    <name evidence="4" type="ORF">FEE40_06590</name>
</gene>
<feature type="transmembrane region" description="Helical" evidence="1">
    <location>
        <begin position="31"/>
        <end position="54"/>
    </location>
</feature>
<dbReference type="EMBL" id="CP040852">
    <property type="protein sequence ID" value="QIA89824.1"/>
    <property type="molecule type" value="Genomic_DNA"/>
</dbReference>
<proteinExistence type="predicted"/>
<reference evidence="6 10" key="4">
    <citation type="submission" date="2019-04" db="EMBL/GenBank/DDBJ databases">
        <title>Microbes associate with the intestines of laboratory mice.</title>
        <authorList>
            <person name="Navarre W."/>
            <person name="Wong E."/>
            <person name="Huang K."/>
            <person name="Tropini C."/>
            <person name="Ng K."/>
            <person name="Yu B."/>
        </authorList>
    </citation>
    <scope>NUCLEOTIDE SEQUENCE [LARGE SCALE GENOMIC DNA]</scope>
    <source>
        <strain evidence="6 10">NM26_J9</strain>
    </source>
</reference>
<evidence type="ECO:0000313" key="11">
    <source>
        <dbReference type="Proteomes" id="UP000463931"/>
    </source>
</evidence>
<evidence type="ECO:0000313" key="5">
    <source>
        <dbReference type="EMBL" id="RXV75206.1"/>
    </source>
</evidence>
<feature type="transmembrane region" description="Helical" evidence="1">
    <location>
        <begin position="7"/>
        <end position="25"/>
    </location>
</feature>
<dbReference type="Proteomes" id="UP000463931">
    <property type="component" value="Chromosome"/>
</dbReference>
<keyword evidence="7" id="KW-1185">Reference proteome</keyword>
<organism evidence="6 10">
    <name type="scientific">Ligilactobacillus murinus</name>
    <dbReference type="NCBI Taxonomy" id="1622"/>
    <lineage>
        <taxon>Bacteria</taxon>
        <taxon>Bacillati</taxon>
        <taxon>Bacillota</taxon>
        <taxon>Bacilli</taxon>
        <taxon>Lactobacillales</taxon>
        <taxon>Lactobacillaceae</taxon>
        <taxon>Ligilactobacillus</taxon>
    </lineage>
</organism>
<reference evidence="7 8" key="1">
    <citation type="submission" date="2017-09" db="EMBL/GenBank/DDBJ databases">
        <title>Predominant Lactobacillus spp. isolated from feces of mice subjected to short-term calorie restriction.</title>
        <authorList>
            <person name="Zhang C."/>
            <person name="Zhao L."/>
            <person name="Pan F."/>
        </authorList>
    </citation>
    <scope>NUCLEOTIDE SEQUENCE [LARGE SCALE GENOMIC DNA]</scope>
    <source>
        <strain evidence="3 7">CR141</strain>
        <strain evidence="2 8">CR147</strain>
    </source>
</reference>
<evidence type="ECO:0000313" key="2">
    <source>
        <dbReference type="EMBL" id="AWZ38491.1"/>
    </source>
</evidence>
<keyword evidence="1" id="KW-1133">Transmembrane helix</keyword>
<name>A0A2Z4W2F1_9LACO</name>
<dbReference type="Proteomes" id="UP000306855">
    <property type="component" value="Unassembled WGS sequence"/>
</dbReference>
<reference evidence="5 9" key="2">
    <citation type="submission" date="2018-09" db="EMBL/GenBank/DDBJ databases">
        <title>Murine metabolic-syndrome-specific gut microbial biobank.</title>
        <authorList>
            <person name="Liu C."/>
        </authorList>
    </citation>
    <scope>NUCLEOTIDE SEQUENCE [LARGE SCALE GENOMIC DNA]</scope>
    <source>
        <strain evidence="5 9">C-30</strain>
    </source>
</reference>
<dbReference type="EMBL" id="CP023566">
    <property type="protein sequence ID" value="AWZ41560.1"/>
    <property type="molecule type" value="Genomic_DNA"/>
</dbReference>
<dbReference type="OrthoDB" id="9890250at2"/>